<dbReference type="InterPro" id="IPR013324">
    <property type="entry name" value="RNA_pol_sigma_r3/r4-like"/>
</dbReference>
<dbReference type="GO" id="GO:0003700">
    <property type="term" value="F:DNA-binding transcription factor activity"/>
    <property type="evidence" value="ECO:0007669"/>
    <property type="project" value="InterPro"/>
</dbReference>
<keyword evidence="3" id="KW-1185">Reference proteome</keyword>
<feature type="domain" description="RNA polymerase sigma-70 region 4" evidence="1">
    <location>
        <begin position="53"/>
        <end position="101"/>
    </location>
</feature>
<name>A0A518G5C1_9BACT</name>
<dbReference type="Proteomes" id="UP000318017">
    <property type="component" value="Chromosome"/>
</dbReference>
<dbReference type="InterPro" id="IPR036388">
    <property type="entry name" value="WH-like_DNA-bd_sf"/>
</dbReference>
<accession>A0A518G5C1</accession>
<evidence type="ECO:0000259" key="1">
    <source>
        <dbReference type="Pfam" id="PF04545"/>
    </source>
</evidence>
<dbReference type="SUPFAM" id="SSF88659">
    <property type="entry name" value="Sigma3 and sigma4 domains of RNA polymerase sigma factors"/>
    <property type="match status" value="1"/>
</dbReference>
<proteinExistence type="predicted"/>
<sequence>MPIAWLVTVGRNRLIQWQRGERRRLGRQAKAARNWLVGGVSESEFDTDDISGALCKIPDSQAQIITMRIWGEMTFEQIATILGKSLSSTHRSYLQGLTLLRQELSGVPLDEQ</sequence>
<dbReference type="RefSeq" id="WP_145076956.1">
    <property type="nucleotide sequence ID" value="NZ_CP036298.1"/>
</dbReference>
<dbReference type="OrthoDB" id="289887at2"/>
<evidence type="ECO:0000313" key="3">
    <source>
        <dbReference type="Proteomes" id="UP000318017"/>
    </source>
</evidence>
<dbReference type="Gene3D" id="1.10.10.10">
    <property type="entry name" value="Winged helix-like DNA-binding domain superfamily/Winged helix DNA-binding domain"/>
    <property type="match status" value="1"/>
</dbReference>
<dbReference type="EMBL" id="CP036298">
    <property type="protein sequence ID" value="QDV23782.1"/>
    <property type="molecule type" value="Genomic_DNA"/>
</dbReference>
<organism evidence="2 3">
    <name type="scientific">Aureliella helgolandensis</name>
    <dbReference type="NCBI Taxonomy" id="2527968"/>
    <lineage>
        <taxon>Bacteria</taxon>
        <taxon>Pseudomonadati</taxon>
        <taxon>Planctomycetota</taxon>
        <taxon>Planctomycetia</taxon>
        <taxon>Pirellulales</taxon>
        <taxon>Pirellulaceae</taxon>
        <taxon>Aureliella</taxon>
    </lineage>
</organism>
<gene>
    <name evidence="2" type="ORF">Q31a_20870</name>
</gene>
<dbReference type="GO" id="GO:0006352">
    <property type="term" value="P:DNA-templated transcription initiation"/>
    <property type="evidence" value="ECO:0007669"/>
    <property type="project" value="InterPro"/>
</dbReference>
<evidence type="ECO:0000313" key="2">
    <source>
        <dbReference type="EMBL" id="QDV23782.1"/>
    </source>
</evidence>
<dbReference type="Pfam" id="PF04545">
    <property type="entry name" value="Sigma70_r4"/>
    <property type="match status" value="1"/>
</dbReference>
<protein>
    <submittedName>
        <fullName evidence="2">RNA polymerase sigma factor</fullName>
    </submittedName>
</protein>
<dbReference type="AlphaFoldDB" id="A0A518G5C1"/>
<reference evidence="2 3" key="1">
    <citation type="submission" date="2019-02" db="EMBL/GenBank/DDBJ databases">
        <title>Deep-cultivation of Planctomycetes and their phenomic and genomic characterization uncovers novel biology.</title>
        <authorList>
            <person name="Wiegand S."/>
            <person name="Jogler M."/>
            <person name="Boedeker C."/>
            <person name="Pinto D."/>
            <person name="Vollmers J."/>
            <person name="Rivas-Marin E."/>
            <person name="Kohn T."/>
            <person name="Peeters S.H."/>
            <person name="Heuer A."/>
            <person name="Rast P."/>
            <person name="Oberbeckmann S."/>
            <person name="Bunk B."/>
            <person name="Jeske O."/>
            <person name="Meyerdierks A."/>
            <person name="Storesund J.E."/>
            <person name="Kallscheuer N."/>
            <person name="Luecker S."/>
            <person name="Lage O.M."/>
            <person name="Pohl T."/>
            <person name="Merkel B.J."/>
            <person name="Hornburger P."/>
            <person name="Mueller R.-W."/>
            <person name="Bruemmer F."/>
            <person name="Labrenz M."/>
            <person name="Spormann A.M."/>
            <person name="Op den Camp H."/>
            <person name="Overmann J."/>
            <person name="Amann R."/>
            <person name="Jetten M.S.M."/>
            <person name="Mascher T."/>
            <person name="Medema M.H."/>
            <person name="Devos D.P."/>
            <person name="Kaster A.-K."/>
            <person name="Ovreas L."/>
            <person name="Rohde M."/>
            <person name="Galperin M.Y."/>
            <person name="Jogler C."/>
        </authorList>
    </citation>
    <scope>NUCLEOTIDE SEQUENCE [LARGE SCALE GENOMIC DNA]</scope>
    <source>
        <strain evidence="2 3">Q31a</strain>
    </source>
</reference>
<dbReference type="KEGG" id="ahel:Q31a_20870"/>
<dbReference type="InterPro" id="IPR007630">
    <property type="entry name" value="RNA_pol_sigma70_r4"/>
</dbReference>